<dbReference type="Proteomes" id="UP001596108">
    <property type="component" value="Unassembled WGS sequence"/>
</dbReference>
<organism evidence="1 2">
    <name type="scientific">Cohnella yongneupensis</name>
    <dbReference type="NCBI Taxonomy" id="425006"/>
    <lineage>
        <taxon>Bacteria</taxon>
        <taxon>Bacillati</taxon>
        <taxon>Bacillota</taxon>
        <taxon>Bacilli</taxon>
        <taxon>Bacillales</taxon>
        <taxon>Paenibacillaceae</taxon>
        <taxon>Cohnella</taxon>
    </lineage>
</organism>
<keyword evidence="2" id="KW-1185">Reference proteome</keyword>
<dbReference type="RefSeq" id="WP_378114618.1">
    <property type="nucleotide sequence ID" value="NZ_JBHSNC010000060.1"/>
</dbReference>
<accession>A0ABW0RB61</accession>
<protein>
    <submittedName>
        <fullName evidence="1">Uncharacterized protein</fullName>
    </submittedName>
</protein>
<comment type="caution">
    <text evidence="1">The sequence shown here is derived from an EMBL/GenBank/DDBJ whole genome shotgun (WGS) entry which is preliminary data.</text>
</comment>
<gene>
    <name evidence="1" type="ORF">ACFPQ4_24685</name>
</gene>
<proteinExistence type="predicted"/>
<dbReference type="EMBL" id="JBHSNC010000060">
    <property type="protein sequence ID" value="MFC5532629.1"/>
    <property type="molecule type" value="Genomic_DNA"/>
</dbReference>
<sequence>MLADVYLLLRIGFNAVSFYNLHIQLIAPINLDTLQPYDALDTPEQDRFQLTSGDSRRLTTLRLEEPAATRLGGAGVSARMCGP</sequence>
<reference evidence="2" key="1">
    <citation type="journal article" date="2019" name="Int. J. Syst. Evol. Microbiol.">
        <title>The Global Catalogue of Microorganisms (GCM) 10K type strain sequencing project: providing services to taxonomists for standard genome sequencing and annotation.</title>
        <authorList>
            <consortium name="The Broad Institute Genomics Platform"/>
            <consortium name="The Broad Institute Genome Sequencing Center for Infectious Disease"/>
            <person name="Wu L."/>
            <person name="Ma J."/>
        </authorList>
    </citation>
    <scope>NUCLEOTIDE SEQUENCE [LARGE SCALE GENOMIC DNA]</scope>
    <source>
        <strain evidence="2">CGMCC 1.18578</strain>
    </source>
</reference>
<feature type="non-terminal residue" evidence="1">
    <location>
        <position position="83"/>
    </location>
</feature>
<name>A0ABW0RB61_9BACL</name>
<evidence type="ECO:0000313" key="1">
    <source>
        <dbReference type="EMBL" id="MFC5532629.1"/>
    </source>
</evidence>
<evidence type="ECO:0000313" key="2">
    <source>
        <dbReference type="Proteomes" id="UP001596108"/>
    </source>
</evidence>